<evidence type="ECO:0000256" key="1">
    <source>
        <dbReference type="SAM" id="Coils"/>
    </source>
</evidence>
<organism evidence="3 4">
    <name type="scientific">Serratia ureilytica</name>
    <dbReference type="NCBI Taxonomy" id="300181"/>
    <lineage>
        <taxon>Bacteria</taxon>
        <taxon>Pseudomonadati</taxon>
        <taxon>Pseudomonadota</taxon>
        <taxon>Gammaproteobacteria</taxon>
        <taxon>Enterobacterales</taxon>
        <taxon>Yersiniaceae</taxon>
        <taxon>Serratia</taxon>
    </lineage>
</organism>
<dbReference type="Proteomes" id="UP000321307">
    <property type="component" value="Unassembled WGS sequence"/>
</dbReference>
<protein>
    <submittedName>
        <fullName evidence="3">Uncharacterized protein</fullName>
    </submittedName>
</protein>
<dbReference type="Gene3D" id="1.10.287.460">
    <property type="entry name" value="Peptidyl-prolyl cis-trans isomerase, FKBP-type, N-terminal domain"/>
    <property type="match status" value="1"/>
</dbReference>
<dbReference type="EMBL" id="VOUP01000022">
    <property type="protein sequence ID" value="TXE24628.1"/>
    <property type="molecule type" value="Genomic_DNA"/>
</dbReference>
<name>A0A9X9BZ33_9GAMM</name>
<dbReference type="GO" id="GO:0006457">
    <property type="term" value="P:protein folding"/>
    <property type="evidence" value="ECO:0007669"/>
    <property type="project" value="InterPro"/>
</dbReference>
<accession>A0A9X9BZ33</accession>
<proteinExistence type="predicted"/>
<dbReference type="InterPro" id="IPR036944">
    <property type="entry name" value="PPIase_FKBP_N_sf"/>
</dbReference>
<reference evidence="3 4" key="1">
    <citation type="submission" date="2019-07" db="EMBL/GenBank/DDBJ databases">
        <title>Serratia strains were isolated from fresh produce.</title>
        <authorList>
            <person name="Cho G.-S."/>
            <person name="Stein M."/>
            <person name="Lee W."/>
            <person name="Suh S.H."/>
            <person name="Franz C.M.A.P."/>
        </authorList>
    </citation>
    <scope>NUCLEOTIDE SEQUENCE [LARGE SCALE GENOMIC DNA]</scope>
    <source>
        <strain evidence="3 4">S17</strain>
    </source>
</reference>
<gene>
    <name evidence="3" type="ORF">FOT63_23590</name>
</gene>
<feature type="coiled-coil region" evidence="1">
    <location>
        <begin position="232"/>
        <end position="297"/>
    </location>
</feature>
<comment type="caution">
    <text evidence="3">The sequence shown here is derived from an EMBL/GenBank/DDBJ whole genome shotgun (WGS) entry which is preliminary data.</text>
</comment>
<feature type="compositionally biased region" description="Basic and acidic residues" evidence="2">
    <location>
        <begin position="1"/>
        <end position="19"/>
    </location>
</feature>
<sequence length="655" mass="70894">MEKEKADTRQRRERIDLRGATDTSKTRKSQSALRGQLTTLQGRLDKQIAALKAMTQARDALADDIRQLTFSNKALTAKVNKESLATASDNTTQIALKLVREKLAQAEKRIVMAGQSESTARARASVLTNELNKLKASTRITDAEMTRLKQQLKDQLRSQISTGQELVQREALQAQVEALSRTQSQLKTQLAAQDGDRRVLQRTITALQGRLALFQQQSTAETAQQASSQVALRTLTEKLAAVQASLMAQKARSDELEKQKTALAQVAGKSTTQEKQLAALQSQLDTITAANTEMKSRLAAGQVERVQAAAELSRLQVQYEASTKTNTTLKAQLVALQAEQERLDSAKGEAGKVAVARVDELLKANAGLRGQVAILTSAQEAAQKSAAEATAALTAAQQRWQTDKAQADNSQAAQLAKVQAQLAEVTLSNTDLKTQLAARAGAKQTASVVPLSSSATPPDLNTPQAQQAYVSGVMMADLLRRTLALQTDLGEKPDMALLLAGVKDGVTGAVRLGKRELTTQSEAVVARLSAKEKAKYDSGVKRLEALTAKQKLLKRNGTMFFVQNRKGKRPIKENESLRISLRESTLSGRVLREGQSVQGIYSAQLPYPVQQALMLGGLGGSVDIYCFASDIYPPNDVPAGIFAYTLMKYTVKTQS</sequence>
<evidence type="ECO:0000313" key="3">
    <source>
        <dbReference type="EMBL" id="TXE24628.1"/>
    </source>
</evidence>
<evidence type="ECO:0000256" key="2">
    <source>
        <dbReference type="SAM" id="MobiDB-lite"/>
    </source>
</evidence>
<dbReference type="RefSeq" id="WP_147839082.1">
    <property type="nucleotide sequence ID" value="NZ_VOUP01000022.1"/>
</dbReference>
<dbReference type="AlphaFoldDB" id="A0A9X9BZ33"/>
<keyword evidence="1" id="KW-0175">Coiled coil</keyword>
<feature type="region of interest" description="Disordered" evidence="2">
    <location>
        <begin position="1"/>
        <end position="33"/>
    </location>
</feature>
<evidence type="ECO:0000313" key="4">
    <source>
        <dbReference type="Proteomes" id="UP000321307"/>
    </source>
</evidence>